<keyword evidence="1" id="KW-1133">Transmembrane helix</keyword>
<accession>A0ABT8XG97</accession>
<dbReference type="InterPro" id="IPR018639">
    <property type="entry name" value="DUF2062"/>
</dbReference>
<feature type="transmembrane region" description="Helical" evidence="1">
    <location>
        <begin position="36"/>
        <end position="58"/>
    </location>
</feature>
<keyword evidence="1" id="KW-0472">Membrane</keyword>
<dbReference type="PANTHER" id="PTHR40547">
    <property type="entry name" value="SLL0298 PROTEIN"/>
    <property type="match status" value="1"/>
</dbReference>
<feature type="transmembrane region" description="Helical" evidence="1">
    <location>
        <begin position="143"/>
        <end position="166"/>
    </location>
</feature>
<evidence type="ECO:0000256" key="1">
    <source>
        <dbReference type="SAM" id="Phobius"/>
    </source>
</evidence>
<organism evidence="3 4">
    <name type="scientific">Shinella curvata</name>
    <dbReference type="NCBI Taxonomy" id="1817964"/>
    <lineage>
        <taxon>Bacteria</taxon>
        <taxon>Pseudomonadati</taxon>
        <taxon>Pseudomonadota</taxon>
        <taxon>Alphaproteobacteria</taxon>
        <taxon>Hyphomicrobiales</taxon>
        <taxon>Rhizobiaceae</taxon>
        <taxon>Shinella</taxon>
    </lineage>
</organism>
<dbReference type="PANTHER" id="PTHR40547:SF1">
    <property type="entry name" value="SLL0298 PROTEIN"/>
    <property type="match status" value="1"/>
</dbReference>
<feature type="transmembrane region" description="Helical" evidence="1">
    <location>
        <begin position="64"/>
        <end position="86"/>
    </location>
</feature>
<dbReference type="RefSeq" id="WP_244760447.1">
    <property type="nucleotide sequence ID" value="NZ_JALJCJ010000002.1"/>
</dbReference>
<sequence length="198" mass="21358">MLFRRRKKASMADRLREFFWPRKGLTRPARYLAKRILRLSASPHAVAAGVAAGMFSAFTPLLGFHIILAMALAYLMAGNLLAAALATTIANPLTIPLIALATFRVGEALLGITSSEAVTAAELFHRLEHLQLSELWQPVLKPMLAGAGLLGLVTAAIAYGVTRFAVRSFKARRHARLLARAGLSPTRTTAFSPGETTP</sequence>
<evidence type="ECO:0000313" key="4">
    <source>
        <dbReference type="Proteomes" id="UP001177080"/>
    </source>
</evidence>
<keyword evidence="1" id="KW-0812">Transmembrane</keyword>
<dbReference type="Proteomes" id="UP001177080">
    <property type="component" value="Unassembled WGS sequence"/>
</dbReference>
<dbReference type="Pfam" id="PF09835">
    <property type="entry name" value="DUF2062"/>
    <property type="match status" value="1"/>
</dbReference>
<evidence type="ECO:0000313" key="3">
    <source>
        <dbReference type="EMBL" id="MDO6122771.1"/>
    </source>
</evidence>
<proteinExistence type="predicted"/>
<protein>
    <submittedName>
        <fullName evidence="3">DUF2062 domain-containing protein</fullName>
    </submittedName>
</protein>
<evidence type="ECO:0000259" key="2">
    <source>
        <dbReference type="Pfam" id="PF09835"/>
    </source>
</evidence>
<reference evidence="3" key="1">
    <citation type="submission" date="2022-04" db="EMBL/GenBank/DDBJ databases">
        <title>Shinella lacus sp. nov., a novel member of the genus Shinella from water.</title>
        <authorList>
            <person name="Deng Y."/>
        </authorList>
    </citation>
    <scope>NUCLEOTIDE SEQUENCE</scope>
    <source>
        <strain evidence="3">JCM 31239</strain>
    </source>
</reference>
<name>A0ABT8XG97_9HYPH</name>
<feature type="transmembrane region" description="Helical" evidence="1">
    <location>
        <begin position="93"/>
        <end position="112"/>
    </location>
</feature>
<feature type="domain" description="DUF2062" evidence="2">
    <location>
        <begin position="27"/>
        <end position="174"/>
    </location>
</feature>
<comment type="caution">
    <text evidence="3">The sequence shown here is derived from an EMBL/GenBank/DDBJ whole genome shotgun (WGS) entry which is preliminary data.</text>
</comment>
<gene>
    <name evidence="3" type="ORF">GB928_016380</name>
</gene>
<dbReference type="EMBL" id="WHSC02000007">
    <property type="protein sequence ID" value="MDO6122771.1"/>
    <property type="molecule type" value="Genomic_DNA"/>
</dbReference>
<keyword evidence="4" id="KW-1185">Reference proteome</keyword>